<feature type="domain" description="Immunoglobulin V-set" evidence="2">
    <location>
        <begin position="18"/>
        <end position="73"/>
    </location>
</feature>
<proteinExistence type="predicted"/>
<dbReference type="SUPFAM" id="SSF48726">
    <property type="entry name" value="Immunoglobulin"/>
    <property type="match status" value="1"/>
</dbReference>
<evidence type="ECO:0000313" key="3">
    <source>
        <dbReference type="EMBL" id="ROL45387.1"/>
    </source>
</evidence>
<gene>
    <name evidence="3" type="ORF">DPX16_4728</name>
</gene>
<dbReference type="Proteomes" id="UP000281406">
    <property type="component" value="Unassembled WGS sequence"/>
</dbReference>
<dbReference type="InterPro" id="IPR036179">
    <property type="entry name" value="Ig-like_dom_sf"/>
</dbReference>
<dbReference type="PANTHER" id="PTHR21063">
    <property type="entry name" value="LFA-3"/>
    <property type="match status" value="1"/>
</dbReference>
<dbReference type="Pfam" id="PF07686">
    <property type="entry name" value="V-set"/>
    <property type="match status" value="1"/>
</dbReference>
<dbReference type="InterPro" id="IPR013106">
    <property type="entry name" value="Ig_V-set"/>
</dbReference>
<accession>A0A3N0YGV8</accession>
<feature type="transmembrane region" description="Helical" evidence="1">
    <location>
        <begin position="84"/>
        <end position="108"/>
    </location>
</feature>
<organism evidence="3 4">
    <name type="scientific">Anabarilius grahami</name>
    <name type="common">Kanglang fish</name>
    <name type="synonym">Barilius grahami</name>
    <dbReference type="NCBI Taxonomy" id="495550"/>
    <lineage>
        <taxon>Eukaryota</taxon>
        <taxon>Metazoa</taxon>
        <taxon>Chordata</taxon>
        <taxon>Craniata</taxon>
        <taxon>Vertebrata</taxon>
        <taxon>Euteleostomi</taxon>
        <taxon>Actinopterygii</taxon>
        <taxon>Neopterygii</taxon>
        <taxon>Teleostei</taxon>
        <taxon>Ostariophysi</taxon>
        <taxon>Cypriniformes</taxon>
        <taxon>Xenocyprididae</taxon>
        <taxon>Xenocypridinae</taxon>
        <taxon>Xenocypridinae incertae sedis</taxon>
        <taxon>Anabarilius</taxon>
    </lineage>
</organism>
<dbReference type="OrthoDB" id="8962915at2759"/>
<sequence>MEWRFENERIARIKLSIGNKPQYEDERFRDRLKMDDQTGTLTINNMTVSDSGCYQLSIFIGIEETIKKFNVTVNETAIPSVHTVLISAAAAAGSLFIVVAIVIFCICIKMDQDTERVQTQMIYANLPFLK</sequence>
<keyword evidence="4" id="KW-1185">Reference proteome</keyword>
<evidence type="ECO:0000313" key="4">
    <source>
        <dbReference type="Proteomes" id="UP000281406"/>
    </source>
</evidence>
<reference evidence="3 4" key="1">
    <citation type="submission" date="2018-10" db="EMBL/GenBank/DDBJ databases">
        <title>Genome assembly for a Yunnan-Guizhou Plateau 3E fish, Anabarilius grahami (Regan), and its evolutionary and genetic applications.</title>
        <authorList>
            <person name="Jiang W."/>
        </authorList>
    </citation>
    <scope>NUCLEOTIDE SEQUENCE [LARGE SCALE GENOMIC DNA]</scope>
    <source>
        <strain evidence="3">AG-KIZ</strain>
        <tissue evidence="3">Muscle</tissue>
    </source>
</reference>
<dbReference type="PANTHER" id="PTHR21063:SF4">
    <property type="entry name" value="CD48 ANTIGEN-RELATED"/>
    <property type="match status" value="1"/>
</dbReference>
<name>A0A3N0YGV8_ANAGA</name>
<protein>
    <recommendedName>
        <fullName evidence="2">Immunoglobulin V-set domain-containing protein</fullName>
    </recommendedName>
</protein>
<comment type="caution">
    <text evidence="3">The sequence shown here is derived from an EMBL/GenBank/DDBJ whole genome shotgun (WGS) entry which is preliminary data.</text>
</comment>
<keyword evidence="1" id="KW-0812">Transmembrane</keyword>
<dbReference type="InterPro" id="IPR013783">
    <property type="entry name" value="Ig-like_fold"/>
</dbReference>
<keyword evidence="1" id="KW-1133">Transmembrane helix</keyword>
<dbReference type="AlphaFoldDB" id="A0A3N0YGV8"/>
<keyword evidence="1" id="KW-0472">Membrane</keyword>
<evidence type="ECO:0000259" key="2">
    <source>
        <dbReference type="Pfam" id="PF07686"/>
    </source>
</evidence>
<evidence type="ECO:0000256" key="1">
    <source>
        <dbReference type="SAM" id="Phobius"/>
    </source>
</evidence>
<dbReference type="Gene3D" id="2.60.40.10">
    <property type="entry name" value="Immunoglobulins"/>
    <property type="match status" value="1"/>
</dbReference>
<dbReference type="EMBL" id="RJVU01042594">
    <property type="protein sequence ID" value="ROL45387.1"/>
    <property type="molecule type" value="Genomic_DNA"/>
</dbReference>